<dbReference type="InterPro" id="IPR001851">
    <property type="entry name" value="ABC_transp_permease"/>
</dbReference>
<evidence type="ECO:0000256" key="8">
    <source>
        <dbReference type="SAM" id="Phobius"/>
    </source>
</evidence>
<organism evidence="9 10">
    <name type="scientific">[Clostridium] hylemonae DSM 15053</name>
    <dbReference type="NCBI Taxonomy" id="553973"/>
    <lineage>
        <taxon>Bacteria</taxon>
        <taxon>Bacillati</taxon>
        <taxon>Bacillota</taxon>
        <taxon>Clostridia</taxon>
        <taxon>Lachnospirales</taxon>
        <taxon>Lachnospiraceae</taxon>
    </lineage>
</organism>
<keyword evidence="6 8" id="KW-1133">Transmembrane helix</keyword>
<evidence type="ECO:0000256" key="5">
    <source>
        <dbReference type="ARBA" id="ARBA00022692"/>
    </source>
</evidence>
<evidence type="ECO:0000256" key="4">
    <source>
        <dbReference type="ARBA" id="ARBA00022519"/>
    </source>
</evidence>
<reference evidence="9" key="2">
    <citation type="submission" date="2013-06" db="EMBL/GenBank/DDBJ databases">
        <title>Draft genome sequence of Clostridium hylemonae (DSM 15053).</title>
        <authorList>
            <person name="Sudarsanam P."/>
            <person name="Ley R."/>
            <person name="Guruge J."/>
            <person name="Turnbaugh P.J."/>
            <person name="Mahowald M."/>
            <person name="Liep D."/>
            <person name="Gordon J."/>
        </authorList>
    </citation>
    <scope>NUCLEOTIDE SEQUENCE</scope>
    <source>
        <strain evidence="9">DSM 15053</strain>
    </source>
</reference>
<comment type="subcellular location">
    <subcellularLocation>
        <location evidence="1">Cell membrane</location>
        <topology evidence="1">Multi-pass membrane protein</topology>
    </subcellularLocation>
</comment>
<dbReference type="OrthoDB" id="9784538at2"/>
<dbReference type="eggNOG" id="COG1172">
    <property type="taxonomic scope" value="Bacteria"/>
</dbReference>
<feature type="transmembrane region" description="Helical" evidence="8">
    <location>
        <begin position="91"/>
        <end position="115"/>
    </location>
</feature>
<keyword evidence="10" id="KW-1185">Reference proteome</keyword>
<reference evidence="9" key="1">
    <citation type="submission" date="2009-02" db="EMBL/GenBank/DDBJ databases">
        <authorList>
            <person name="Fulton L."/>
            <person name="Clifton S."/>
            <person name="Fulton B."/>
            <person name="Xu J."/>
            <person name="Minx P."/>
            <person name="Pepin K.H."/>
            <person name="Johnson M."/>
            <person name="Bhonagiri V."/>
            <person name="Nash W.E."/>
            <person name="Mardis E.R."/>
            <person name="Wilson R.K."/>
        </authorList>
    </citation>
    <scope>NUCLEOTIDE SEQUENCE [LARGE SCALE GENOMIC DNA]</scope>
    <source>
        <strain evidence="9">DSM 15053</strain>
    </source>
</reference>
<evidence type="ECO:0000256" key="3">
    <source>
        <dbReference type="ARBA" id="ARBA00022475"/>
    </source>
</evidence>
<dbReference type="STRING" id="553973.CLOHYLEM_06014"/>
<dbReference type="PANTHER" id="PTHR32196:SF21">
    <property type="entry name" value="ABC TRANSPORTER PERMEASE PROTEIN YPHD-RELATED"/>
    <property type="match status" value="1"/>
</dbReference>
<sequence>MNNMKSKESVNRLLFKNIPLLLFVIIFVLFGLFSPKFLSMASFSNIILNSSYVGIIGIGIMFVLLTAGIDLSVGSVMYLSAASTGLLIARFHVPTAVGVCAGIGVALLVGLFNAFCIIKLKILPFVTTLGTMTAGRALGTWMTHSESVNLPKSITSLGSQKIAGIPMAILLFLLIAAAAALFLARTRLGRQVYAVGNDPEDARKAGISNNKILFTVYMLSALLAGIGGIISVAQIGIVNASFGKGEEFNAIAAAVLGGTSLAGGSGKVSGTILGAVMIQMIQSGLVYMQVDMYIQPLISAGIIFLAVFLDSIRGRYMAKAEARNIRNENLVRE</sequence>
<protein>
    <submittedName>
        <fullName evidence="9">Branched-chain amino acid ABC transporter, permease protein</fullName>
    </submittedName>
</protein>
<evidence type="ECO:0000256" key="1">
    <source>
        <dbReference type="ARBA" id="ARBA00004651"/>
    </source>
</evidence>
<keyword evidence="5 8" id="KW-0812">Transmembrane</keyword>
<feature type="transmembrane region" description="Helical" evidence="8">
    <location>
        <begin position="51"/>
        <end position="79"/>
    </location>
</feature>
<keyword evidence="4" id="KW-0997">Cell inner membrane</keyword>
<feature type="transmembrane region" description="Helical" evidence="8">
    <location>
        <begin position="162"/>
        <end position="184"/>
    </location>
</feature>
<comment type="caution">
    <text evidence="9">The sequence shown here is derived from an EMBL/GenBank/DDBJ whole genome shotgun (WGS) entry which is preliminary data.</text>
</comment>
<keyword evidence="7 8" id="KW-0472">Membrane</keyword>
<dbReference type="GO" id="GO:0005886">
    <property type="term" value="C:plasma membrane"/>
    <property type="evidence" value="ECO:0007669"/>
    <property type="project" value="UniProtKB-SubCell"/>
</dbReference>
<dbReference type="CDD" id="cd06579">
    <property type="entry name" value="TM_PBP1_transp_AraH_like"/>
    <property type="match status" value="1"/>
</dbReference>
<dbReference type="PANTHER" id="PTHR32196">
    <property type="entry name" value="ABC TRANSPORTER PERMEASE PROTEIN YPHD-RELATED-RELATED"/>
    <property type="match status" value="1"/>
</dbReference>
<evidence type="ECO:0000256" key="2">
    <source>
        <dbReference type="ARBA" id="ARBA00022448"/>
    </source>
</evidence>
<dbReference type="Proteomes" id="UP000004893">
    <property type="component" value="Unassembled WGS sequence"/>
</dbReference>
<keyword evidence="3" id="KW-1003">Cell membrane</keyword>
<evidence type="ECO:0000256" key="6">
    <source>
        <dbReference type="ARBA" id="ARBA00022989"/>
    </source>
</evidence>
<proteinExistence type="predicted"/>
<gene>
    <name evidence="9" type="ORF">CLOHYLEM_06014</name>
</gene>
<dbReference type="HOGENOM" id="CLU_028880_0_1_9"/>
<accession>C0C1J4</accession>
<feature type="transmembrane region" description="Helical" evidence="8">
    <location>
        <begin position="212"/>
        <end position="237"/>
    </location>
</feature>
<dbReference type="AlphaFoldDB" id="C0C1J4"/>
<dbReference type="Pfam" id="PF02653">
    <property type="entry name" value="BPD_transp_2"/>
    <property type="match status" value="1"/>
</dbReference>
<feature type="transmembrane region" description="Helical" evidence="8">
    <location>
        <begin position="20"/>
        <end position="39"/>
    </location>
</feature>
<feature type="transmembrane region" description="Helical" evidence="8">
    <location>
        <begin position="292"/>
        <end position="309"/>
    </location>
</feature>
<evidence type="ECO:0000256" key="7">
    <source>
        <dbReference type="ARBA" id="ARBA00023136"/>
    </source>
</evidence>
<evidence type="ECO:0000313" key="10">
    <source>
        <dbReference type="Proteomes" id="UP000004893"/>
    </source>
</evidence>
<evidence type="ECO:0000313" key="9">
    <source>
        <dbReference type="EMBL" id="EEG74008.1"/>
    </source>
</evidence>
<dbReference type="GO" id="GO:0022857">
    <property type="term" value="F:transmembrane transporter activity"/>
    <property type="evidence" value="ECO:0007669"/>
    <property type="project" value="InterPro"/>
</dbReference>
<dbReference type="EMBL" id="ABYI02000022">
    <property type="protein sequence ID" value="EEG74008.1"/>
    <property type="molecule type" value="Genomic_DNA"/>
</dbReference>
<keyword evidence="2" id="KW-0813">Transport</keyword>
<feature type="transmembrane region" description="Helical" evidence="8">
    <location>
        <begin position="122"/>
        <end position="142"/>
    </location>
</feature>
<name>C0C1J4_9FIRM</name>